<dbReference type="InterPro" id="IPR018271">
    <property type="entry name" value="Ribosomal_uS14_CS"/>
</dbReference>
<dbReference type="PANTHER" id="PTHR19836:SF19">
    <property type="entry name" value="SMALL RIBOSOMAL SUBUNIT PROTEIN US14M"/>
    <property type="match status" value="1"/>
</dbReference>
<keyword evidence="5" id="KW-0694">RNA-binding</keyword>
<protein>
    <recommendedName>
        <fullName evidence="4 5">Small ribosomal subunit protein uS14c</fullName>
    </recommendedName>
</protein>
<name>A0A173CTG3_9CHLO</name>
<dbReference type="GO" id="GO:0006412">
    <property type="term" value="P:translation"/>
    <property type="evidence" value="ECO:0007669"/>
    <property type="project" value="UniProtKB-UniRule"/>
</dbReference>
<dbReference type="Pfam" id="PF00253">
    <property type="entry name" value="Ribosomal_S14"/>
    <property type="match status" value="1"/>
</dbReference>
<reference evidence="6" key="1">
    <citation type="submission" date="2016-03" db="EMBL/GenBank/DDBJ databases">
        <title>The 'other' coral symbiont: Ostreobium diversity and distribution.</title>
        <authorList>
            <person name="del Campo J."/>
            <person name="Pombert J.-F."/>
            <person name="Slapeta J."/>
            <person name="Larkum A."/>
            <person name="Keeling P.J."/>
        </authorList>
    </citation>
    <scope>NUCLEOTIDE SEQUENCE</scope>
    <source>
        <strain evidence="6">OS1B</strain>
    </source>
</reference>
<dbReference type="GO" id="GO:0003735">
    <property type="term" value="F:structural constituent of ribosome"/>
    <property type="evidence" value="ECO:0007669"/>
    <property type="project" value="InterPro"/>
</dbReference>
<evidence type="ECO:0000256" key="3">
    <source>
        <dbReference type="ARBA" id="ARBA00023274"/>
    </source>
</evidence>
<dbReference type="HAMAP" id="MF_00537">
    <property type="entry name" value="Ribosomal_uS14_1"/>
    <property type="match status" value="1"/>
</dbReference>
<comment type="subunit">
    <text evidence="5">Part of the 30S ribosomal subunit.</text>
</comment>
<dbReference type="InterPro" id="IPR023036">
    <property type="entry name" value="Ribosomal_uS14_bac/plastid"/>
</dbReference>
<dbReference type="PROSITE" id="PS00527">
    <property type="entry name" value="RIBOSOMAL_S14"/>
    <property type="match status" value="1"/>
</dbReference>
<dbReference type="NCBIfam" id="NF006477">
    <property type="entry name" value="PRK08881.1"/>
    <property type="match status" value="1"/>
</dbReference>
<dbReference type="Gene3D" id="1.10.287.1480">
    <property type="match status" value="1"/>
</dbReference>
<proteinExistence type="inferred from homology"/>
<organism evidence="6">
    <name type="scientific">Ostreobium sp. OS1B</name>
    <dbReference type="NCBI Taxonomy" id="1851547"/>
    <lineage>
        <taxon>Eukaryota</taxon>
        <taxon>Viridiplantae</taxon>
        <taxon>Chlorophyta</taxon>
        <taxon>core chlorophytes</taxon>
        <taxon>Ulvophyceae</taxon>
        <taxon>TCBD clade</taxon>
        <taxon>Bryopsidales</taxon>
        <taxon>Ostreobineae</taxon>
        <taxon>Ostreobiaceae</taxon>
        <taxon>Ostreobium</taxon>
    </lineage>
</organism>
<dbReference type="PANTHER" id="PTHR19836">
    <property type="entry name" value="30S RIBOSOMAL PROTEIN S14"/>
    <property type="match status" value="1"/>
</dbReference>
<dbReference type="GO" id="GO:0009507">
    <property type="term" value="C:chloroplast"/>
    <property type="evidence" value="ECO:0007669"/>
    <property type="project" value="UniProtKB-SubCell"/>
</dbReference>
<comment type="similarity">
    <text evidence="1 5">Belongs to the universal ribosomal protein uS14 family.</text>
</comment>
<geneLocation type="chloroplast" evidence="6"/>
<keyword evidence="5" id="KW-0699">rRNA-binding</keyword>
<dbReference type="InterPro" id="IPR001209">
    <property type="entry name" value="Ribosomal_uS14"/>
</dbReference>
<keyword evidence="6" id="KW-0934">Plastid</keyword>
<accession>A0A173CTG3</accession>
<evidence type="ECO:0000256" key="4">
    <source>
        <dbReference type="ARBA" id="ARBA00035247"/>
    </source>
</evidence>
<dbReference type="GO" id="GO:0019843">
    <property type="term" value="F:rRNA binding"/>
    <property type="evidence" value="ECO:0007669"/>
    <property type="project" value="UniProtKB-UniRule"/>
</dbReference>
<dbReference type="EMBL" id="KU979013">
    <property type="protein sequence ID" value="ANG44444.1"/>
    <property type="molecule type" value="Genomic_DNA"/>
</dbReference>
<gene>
    <name evidence="5 6" type="primary">rps14</name>
</gene>
<evidence type="ECO:0000313" key="6">
    <source>
        <dbReference type="EMBL" id="ANG44444.1"/>
    </source>
</evidence>
<evidence type="ECO:0000256" key="5">
    <source>
        <dbReference type="HAMAP-Rule" id="MF_00537"/>
    </source>
</evidence>
<dbReference type="FunFam" id="1.10.287.1480:FF:000001">
    <property type="entry name" value="30S ribosomal protein S14"/>
    <property type="match status" value="1"/>
</dbReference>
<evidence type="ECO:0000256" key="2">
    <source>
        <dbReference type="ARBA" id="ARBA00022980"/>
    </source>
</evidence>
<dbReference type="GO" id="GO:0015935">
    <property type="term" value="C:small ribosomal subunit"/>
    <property type="evidence" value="ECO:0007669"/>
    <property type="project" value="TreeGrafter"/>
</dbReference>
<comment type="function">
    <text evidence="5">Binds 16S rRNA, required for the assembly of 30S particles.</text>
</comment>
<keyword evidence="3 5" id="KW-0687">Ribonucleoprotein</keyword>
<comment type="subcellular location">
    <subcellularLocation>
        <location evidence="5">Plastid</location>
        <location evidence="5">Chloroplast</location>
    </subcellularLocation>
</comment>
<dbReference type="AlphaFoldDB" id="A0A173CTG3"/>
<keyword evidence="2 5" id="KW-0689">Ribosomal protein</keyword>
<sequence length="100" mass="11932">MSRKSLIEKEKHRRKLVQKYSQKRKKLKLQIKQSLFLEEKFALHRRLQKLPKNSSPIRLTNRCLFSGRAKGFLRDFGISRHFFRELAHNGLLPGVTKSSW</sequence>
<evidence type="ECO:0000256" key="1">
    <source>
        <dbReference type="ARBA" id="ARBA00009083"/>
    </source>
</evidence>
<dbReference type="SUPFAM" id="SSF57716">
    <property type="entry name" value="Glucocorticoid receptor-like (DNA-binding domain)"/>
    <property type="match status" value="1"/>
</dbReference>
<keyword evidence="6" id="KW-0150">Chloroplast</keyword>